<accession>A0ABV6KTH7</accession>
<organism evidence="1 2">
    <name type="scientific">Robertmurraya beringensis</name>
    <dbReference type="NCBI Taxonomy" id="641660"/>
    <lineage>
        <taxon>Bacteria</taxon>
        <taxon>Bacillati</taxon>
        <taxon>Bacillota</taxon>
        <taxon>Bacilli</taxon>
        <taxon>Bacillales</taxon>
        <taxon>Bacillaceae</taxon>
        <taxon>Robertmurraya</taxon>
    </lineage>
</organism>
<protein>
    <submittedName>
        <fullName evidence="1">YqcI/YcgG family protein</fullName>
    </submittedName>
</protein>
<keyword evidence="2" id="KW-1185">Reference proteome</keyword>
<dbReference type="RefSeq" id="WP_377058547.1">
    <property type="nucleotide sequence ID" value="NZ_JBHLUU010000107.1"/>
</dbReference>
<gene>
    <name evidence="1" type="ORF">ACFFHF_15505</name>
</gene>
<dbReference type="EMBL" id="JBHLUU010000107">
    <property type="protein sequence ID" value="MFC0476613.1"/>
    <property type="molecule type" value="Genomic_DNA"/>
</dbReference>
<reference evidence="1 2" key="1">
    <citation type="submission" date="2024-09" db="EMBL/GenBank/DDBJ databases">
        <authorList>
            <person name="Sun Q."/>
            <person name="Mori K."/>
        </authorList>
    </citation>
    <scope>NUCLEOTIDE SEQUENCE [LARGE SCALE GENOMIC DNA]</scope>
    <source>
        <strain evidence="1 2">CGMCC 1.9126</strain>
    </source>
</reference>
<dbReference type="Pfam" id="PF08892">
    <property type="entry name" value="YqcI_YcgG"/>
    <property type="match status" value="1"/>
</dbReference>
<evidence type="ECO:0000313" key="2">
    <source>
        <dbReference type="Proteomes" id="UP001589738"/>
    </source>
</evidence>
<name>A0ABV6KTH7_9BACI</name>
<comment type="caution">
    <text evidence="1">The sequence shown here is derived from an EMBL/GenBank/DDBJ whole genome shotgun (WGS) entry which is preliminary data.</text>
</comment>
<sequence length="253" mass="30093">MIIIKGLYKDEMILREQLAPWERNVLEKFEAKMTDRERPFPCIPATIGFSTNQLRYGFVGDPRKKSSIQELAHLLKSFTEKSKGFGNYTSLIVFYDIPKDIEKTYTVEQFEQLFWQQLGGLSAIDGLEWPKDIPTDPHDPVWEFCFYGEKYFMYCATPSHQNRQSRHFDTMILAITPRWVLQQFGKNETYAQNIKKQVRKRLAKYDSISIHPDLNSYGSEDNFEWRQYFLRDDDTSLSKCPYHRFLNFFKLDK</sequence>
<dbReference type="PANTHER" id="PTHR40045:SF1">
    <property type="entry name" value="YQCI_YCGG FAMILY PROTEIN"/>
    <property type="match status" value="1"/>
</dbReference>
<dbReference type="InterPro" id="IPR014988">
    <property type="entry name" value="Uncharacterised_YqcI/YcgG"/>
</dbReference>
<proteinExistence type="predicted"/>
<evidence type="ECO:0000313" key="1">
    <source>
        <dbReference type="EMBL" id="MFC0476613.1"/>
    </source>
</evidence>
<dbReference type="Proteomes" id="UP001589738">
    <property type="component" value="Unassembled WGS sequence"/>
</dbReference>
<dbReference type="PANTHER" id="PTHR40045">
    <property type="entry name" value="YCGG FAMILY PROTEIN"/>
    <property type="match status" value="1"/>
</dbReference>